<dbReference type="GO" id="GO:0046872">
    <property type="term" value="F:metal ion binding"/>
    <property type="evidence" value="ECO:0007669"/>
    <property type="project" value="UniProtKB-KW"/>
</dbReference>
<feature type="domain" description="Sulfatase N-terminal" evidence="7">
    <location>
        <begin position="1"/>
        <end position="79"/>
    </location>
</feature>
<dbReference type="KEGG" id="ppso:QPJ95_22255"/>
<comment type="similarity">
    <text evidence="2">Belongs to the sulfatase family.</text>
</comment>
<accession>A0A9Y2L0K1</accession>
<dbReference type="InterPro" id="IPR017850">
    <property type="entry name" value="Alkaline_phosphatase_core_sf"/>
</dbReference>
<keyword evidence="9" id="KW-1185">Reference proteome</keyword>
<dbReference type="PANTHER" id="PTHR42693">
    <property type="entry name" value="ARYLSULFATASE FAMILY MEMBER"/>
    <property type="match status" value="1"/>
</dbReference>
<dbReference type="AlphaFoldDB" id="A0A9Y2L0K1"/>
<dbReference type="SUPFAM" id="SSF53649">
    <property type="entry name" value="Alkaline phosphatase-like"/>
    <property type="match status" value="1"/>
</dbReference>
<dbReference type="InterPro" id="IPR000917">
    <property type="entry name" value="Sulfatase_N"/>
</dbReference>
<dbReference type="InterPro" id="IPR050738">
    <property type="entry name" value="Sulfatase"/>
</dbReference>
<keyword evidence="4" id="KW-0732">Signal</keyword>
<name>A0A9Y2L0K1_9RHOB</name>
<gene>
    <name evidence="8" type="ORF">QPJ95_22255</name>
</gene>
<dbReference type="EMBL" id="CP127247">
    <property type="protein sequence ID" value="WIY25177.1"/>
    <property type="molecule type" value="Genomic_DNA"/>
</dbReference>
<evidence type="ECO:0000259" key="7">
    <source>
        <dbReference type="Pfam" id="PF00884"/>
    </source>
</evidence>
<evidence type="ECO:0000313" key="9">
    <source>
        <dbReference type="Proteomes" id="UP001238334"/>
    </source>
</evidence>
<dbReference type="Pfam" id="PF00884">
    <property type="entry name" value="Sulfatase"/>
    <property type="match status" value="1"/>
</dbReference>
<dbReference type="PANTHER" id="PTHR42693:SF42">
    <property type="entry name" value="ARYLSULFATASE G"/>
    <property type="match status" value="1"/>
</dbReference>
<evidence type="ECO:0000256" key="2">
    <source>
        <dbReference type="ARBA" id="ARBA00008779"/>
    </source>
</evidence>
<evidence type="ECO:0000256" key="6">
    <source>
        <dbReference type="ARBA" id="ARBA00022837"/>
    </source>
</evidence>
<protein>
    <submittedName>
        <fullName evidence="8">Sulfatase-like hydrolase/transferase</fullName>
    </submittedName>
</protein>
<dbReference type="Proteomes" id="UP001238334">
    <property type="component" value="Chromosome"/>
</dbReference>
<reference evidence="8 9" key="1">
    <citation type="submission" date="2023-06" db="EMBL/GenBank/DDBJ databases">
        <title>Parasedimentitalea psychrophila sp. nov., a psychrophilic bacterium isolated from deep-sea sediment.</title>
        <authorList>
            <person name="Li A."/>
        </authorList>
    </citation>
    <scope>NUCLEOTIDE SEQUENCE [LARGE SCALE GENOMIC DNA]</scope>
    <source>
        <strain evidence="8 9">QS115</strain>
    </source>
</reference>
<dbReference type="RefSeq" id="WP_270920090.1">
    <property type="nucleotide sequence ID" value="NZ_CP127247.1"/>
</dbReference>
<keyword evidence="5" id="KW-0378">Hydrolase</keyword>
<evidence type="ECO:0000256" key="4">
    <source>
        <dbReference type="ARBA" id="ARBA00022729"/>
    </source>
</evidence>
<dbReference type="GO" id="GO:0004065">
    <property type="term" value="F:arylsulfatase activity"/>
    <property type="evidence" value="ECO:0007669"/>
    <property type="project" value="TreeGrafter"/>
</dbReference>
<sequence>MQETDWVVGELLKKLDELETADNTIVVFYSDNGAEKLSWPDGGTSPFHGEKGEIWEGGFRAPAVVRWPGVVEPGRISHEILYFDDRGLLNAVRINDWKVHFAIGGR</sequence>
<evidence type="ECO:0000256" key="1">
    <source>
        <dbReference type="ARBA" id="ARBA00001913"/>
    </source>
</evidence>
<organism evidence="8 9">
    <name type="scientific">Parasedimentitalea psychrophila</name>
    <dbReference type="NCBI Taxonomy" id="2997337"/>
    <lineage>
        <taxon>Bacteria</taxon>
        <taxon>Pseudomonadati</taxon>
        <taxon>Pseudomonadota</taxon>
        <taxon>Alphaproteobacteria</taxon>
        <taxon>Rhodobacterales</taxon>
        <taxon>Paracoccaceae</taxon>
        <taxon>Parasedimentitalea</taxon>
    </lineage>
</organism>
<keyword evidence="3" id="KW-0479">Metal-binding</keyword>
<evidence type="ECO:0000256" key="5">
    <source>
        <dbReference type="ARBA" id="ARBA00022801"/>
    </source>
</evidence>
<proteinExistence type="inferred from homology"/>
<evidence type="ECO:0000256" key="3">
    <source>
        <dbReference type="ARBA" id="ARBA00022723"/>
    </source>
</evidence>
<dbReference type="Gene3D" id="3.40.720.10">
    <property type="entry name" value="Alkaline Phosphatase, subunit A"/>
    <property type="match status" value="1"/>
</dbReference>
<comment type="cofactor">
    <cofactor evidence="1">
        <name>Ca(2+)</name>
        <dbReference type="ChEBI" id="CHEBI:29108"/>
    </cofactor>
</comment>
<keyword evidence="6" id="KW-0106">Calcium</keyword>
<evidence type="ECO:0000313" key="8">
    <source>
        <dbReference type="EMBL" id="WIY25177.1"/>
    </source>
</evidence>